<comment type="caution">
    <text evidence="1">The sequence shown here is derived from an EMBL/GenBank/DDBJ whole genome shotgun (WGS) entry which is preliminary data.</text>
</comment>
<dbReference type="EMBL" id="JRES01000611">
    <property type="protein sequence ID" value="KNC29879.1"/>
    <property type="molecule type" value="Genomic_DNA"/>
</dbReference>
<proteinExistence type="predicted"/>
<sequence>MDIKRITQPHNHAHHYSTTDLHDHNDVSLHLANVSHHSKRRNKLRNTTRLFQKKLLNTDKCFHKIKVNNSDKNVHHFNNLLYKELFMKFSILSESFSLISGFKNCCIENCKRRQAIVDLSLLCFAMTEERSISNILKEKSINVTIFLVLKQIVSINIRE</sequence>
<reference evidence="1 2" key="1">
    <citation type="journal article" date="2015" name="Nat. Commun.">
        <title>Lucilia cuprina genome unlocks parasitic fly biology to underpin future interventions.</title>
        <authorList>
            <person name="Anstead C.A."/>
            <person name="Korhonen P.K."/>
            <person name="Young N.D."/>
            <person name="Hall R.S."/>
            <person name="Jex A.R."/>
            <person name="Murali S.C."/>
            <person name="Hughes D.S."/>
            <person name="Lee S.F."/>
            <person name="Perry T."/>
            <person name="Stroehlein A.J."/>
            <person name="Ansell B.R."/>
            <person name="Breugelmans B."/>
            <person name="Hofmann A."/>
            <person name="Qu J."/>
            <person name="Dugan S."/>
            <person name="Lee S.L."/>
            <person name="Chao H."/>
            <person name="Dinh H."/>
            <person name="Han Y."/>
            <person name="Doddapaneni H.V."/>
            <person name="Worley K.C."/>
            <person name="Muzny D.M."/>
            <person name="Ioannidis P."/>
            <person name="Waterhouse R.M."/>
            <person name="Zdobnov E.M."/>
            <person name="James P.J."/>
            <person name="Bagnall N.H."/>
            <person name="Kotze A.C."/>
            <person name="Gibbs R.A."/>
            <person name="Richards S."/>
            <person name="Batterham P."/>
            <person name="Gasser R.B."/>
        </authorList>
    </citation>
    <scope>NUCLEOTIDE SEQUENCE [LARGE SCALE GENOMIC DNA]</scope>
    <source>
        <strain evidence="1 2">LS</strain>
        <tissue evidence="1">Full body</tissue>
    </source>
</reference>
<organism evidence="1 2">
    <name type="scientific">Lucilia cuprina</name>
    <name type="common">Green bottle fly</name>
    <name type="synonym">Australian sheep blowfly</name>
    <dbReference type="NCBI Taxonomy" id="7375"/>
    <lineage>
        <taxon>Eukaryota</taxon>
        <taxon>Metazoa</taxon>
        <taxon>Ecdysozoa</taxon>
        <taxon>Arthropoda</taxon>
        <taxon>Hexapoda</taxon>
        <taxon>Insecta</taxon>
        <taxon>Pterygota</taxon>
        <taxon>Neoptera</taxon>
        <taxon>Endopterygota</taxon>
        <taxon>Diptera</taxon>
        <taxon>Brachycera</taxon>
        <taxon>Muscomorpha</taxon>
        <taxon>Oestroidea</taxon>
        <taxon>Calliphoridae</taxon>
        <taxon>Luciliinae</taxon>
        <taxon>Lucilia</taxon>
    </lineage>
</organism>
<accession>A0A0L0CEJ8</accession>
<dbReference type="AlphaFoldDB" id="A0A0L0CEJ8"/>
<name>A0A0L0CEJ8_LUCCU</name>
<protein>
    <submittedName>
        <fullName evidence="1">Uncharacterized protein</fullName>
    </submittedName>
</protein>
<keyword evidence="2" id="KW-1185">Reference proteome</keyword>
<evidence type="ECO:0000313" key="2">
    <source>
        <dbReference type="Proteomes" id="UP000037069"/>
    </source>
</evidence>
<dbReference type="Proteomes" id="UP000037069">
    <property type="component" value="Unassembled WGS sequence"/>
</dbReference>
<evidence type="ECO:0000313" key="1">
    <source>
        <dbReference type="EMBL" id="KNC29879.1"/>
    </source>
</evidence>
<gene>
    <name evidence="1" type="ORF">FF38_13499</name>
</gene>